<feature type="transmembrane region" description="Helical" evidence="1">
    <location>
        <begin position="111"/>
        <end position="134"/>
    </location>
</feature>
<feature type="transmembrane region" description="Helical" evidence="1">
    <location>
        <begin position="261"/>
        <end position="280"/>
    </location>
</feature>
<accession>A0A6H3NIF5</accession>
<keyword evidence="1" id="KW-1133">Transmembrane helix</keyword>
<evidence type="ECO:0000256" key="1">
    <source>
        <dbReference type="SAM" id="Phobius"/>
    </source>
</evidence>
<feature type="transmembrane region" description="Helical" evidence="1">
    <location>
        <begin position="203"/>
        <end position="221"/>
    </location>
</feature>
<feature type="transmembrane region" description="Helical" evidence="1">
    <location>
        <begin position="34"/>
        <end position="54"/>
    </location>
</feature>
<evidence type="ECO:0000313" key="3">
    <source>
        <dbReference type="Proteomes" id="UP001209694"/>
    </source>
</evidence>
<dbReference type="AlphaFoldDB" id="A0A6H3NIF5"/>
<organism evidence="2 3">
    <name type="scientific">Leptospira levettii</name>
    <dbReference type="NCBI Taxonomy" id="2023178"/>
    <lineage>
        <taxon>Bacteria</taxon>
        <taxon>Pseudomonadati</taxon>
        <taxon>Spirochaetota</taxon>
        <taxon>Spirochaetia</taxon>
        <taxon>Leptospirales</taxon>
        <taxon>Leptospiraceae</taxon>
        <taxon>Leptospira</taxon>
    </lineage>
</organism>
<reference evidence="2" key="1">
    <citation type="submission" date="2022-06" db="EMBL/GenBank/DDBJ databases">
        <title>Leptospira isolates from biofilms formed at urban environments.</title>
        <authorList>
            <person name="Ribeiro P.S."/>
            <person name="Sousa T."/>
            <person name="Carvalho N."/>
            <person name="Aburjaile F."/>
            <person name="Neves F."/>
            <person name="Oliveira D."/>
            <person name="Blanco L."/>
            <person name="Lima J."/>
            <person name="Costa F."/>
            <person name="Brenig B."/>
            <person name="Soares S."/>
            <person name="Ramos R."/>
            <person name="Goes-Neto A."/>
            <person name="Matiuzzi M."/>
            <person name="Azevedo V."/>
            <person name="Ristow P."/>
        </authorList>
    </citation>
    <scope>NUCLEOTIDE SEQUENCE</scope>
    <source>
        <strain evidence="2">VSF7</strain>
    </source>
</reference>
<keyword evidence="1" id="KW-0472">Membrane</keyword>
<dbReference type="Proteomes" id="UP001209694">
    <property type="component" value="Unassembled WGS sequence"/>
</dbReference>
<proteinExistence type="predicted"/>
<evidence type="ECO:0008006" key="4">
    <source>
        <dbReference type="Google" id="ProtNLM"/>
    </source>
</evidence>
<keyword evidence="1" id="KW-0812">Transmembrane</keyword>
<dbReference type="EMBL" id="JAMQQD010000005">
    <property type="protein sequence ID" value="MCW7516247.1"/>
    <property type="molecule type" value="Genomic_DNA"/>
</dbReference>
<feature type="transmembrane region" description="Helical" evidence="1">
    <location>
        <begin position="236"/>
        <end position="254"/>
    </location>
</feature>
<feature type="transmembrane region" description="Helical" evidence="1">
    <location>
        <begin position="85"/>
        <end position="104"/>
    </location>
</feature>
<gene>
    <name evidence="2" type="ORF">ND810_13860</name>
</gene>
<protein>
    <recommendedName>
        <fullName evidence="4">Glycosyltransferase RgtA/B/C/D-like domain-containing protein</fullName>
    </recommendedName>
</protein>
<feature type="transmembrane region" description="Helical" evidence="1">
    <location>
        <begin position="9"/>
        <end position="28"/>
    </location>
</feature>
<evidence type="ECO:0000313" key="2">
    <source>
        <dbReference type="EMBL" id="MCW7516247.1"/>
    </source>
</evidence>
<feature type="transmembrane region" description="Helical" evidence="1">
    <location>
        <begin position="146"/>
        <end position="164"/>
    </location>
</feature>
<sequence length="286" mass="33957">MNQNFSQPFVSRALTSWVSKFLTIAFHFTAEEAVYLLELLAFFLVFEIFYQVGVCIKGKQFGVISSVLLILSIPWFAFLPRYMPLYFLYDTYALLANVIFLYFLQRGKFVPFVIFFSFATLNRETSLIFVFIYFLVHFQSLGNYKLLKRIGLLLLIWVSIKILLKFLFSMKGGEVYQDQYWSNIEFFLSMTYEIKNPIFFEPYYRFSFLIFPILFLIPLFWKQNVSMLPLRIRKTLPIGIVILLIFLYTANIYEYRIFTEFLPIFILPISMIVVQTIKYGESLELG</sequence>
<name>A0A6H3NIF5_9LEPT</name>
<comment type="caution">
    <text evidence="2">The sequence shown here is derived from an EMBL/GenBank/DDBJ whole genome shotgun (WGS) entry which is preliminary data.</text>
</comment>
<feature type="transmembrane region" description="Helical" evidence="1">
    <location>
        <begin position="61"/>
        <end position="79"/>
    </location>
</feature>